<dbReference type="Proteomes" id="UP000478052">
    <property type="component" value="Unassembled WGS sequence"/>
</dbReference>
<proteinExistence type="predicted"/>
<reference evidence="1 2" key="1">
    <citation type="submission" date="2019-08" db="EMBL/GenBank/DDBJ databases">
        <title>Whole genome of Aphis craccivora.</title>
        <authorList>
            <person name="Voronova N.V."/>
            <person name="Shulinski R.S."/>
            <person name="Bandarenka Y.V."/>
            <person name="Zhorov D.G."/>
            <person name="Warner D."/>
        </authorList>
    </citation>
    <scope>NUCLEOTIDE SEQUENCE [LARGE SCALE GENOMIC DNA]</scope>
    <source>
        <strain evidence="1">180601</strain>
        <tissue evidence="1">Whole Body</tissue>
    </source>
</reference>
<accession>A0A6G0ZMX5</accession>
<name>A0A6G0ZMX5_APHCR</name>
<protein>
    <submittedName>
        <fullName evidence="1">Uncharacterized protein</fullName>
    </submittedName>
</protein>
<organism evidence="1 2">
    <name type="scientific">Aphis craccivora</name>
    <name type="common">Cowpea aphid</name>
    <dbReference type="NCBI Taxonomy" id="307492"/>
    <lineage>
        <taxon>Eukaryota</taxon>
        <taxon>Metazoa</taxon>
        <taxon>Ecdysozoa</taxon>
        <taxon>Arthropoda</taxon>
        <taxon>Hexapoda</taxon>
        <taxon>Insecta</taxon>
        <taxon>Pterygota</taxon>
        <taxon>Neoptera</taxon>
        <taxon>Paraneoptera</taxon>
        <taxon>Hemiptera</taxon>
        <taxon>Sternorrhyncha</taxon>
        <taxon>Aphidomorpha</taxon>
        <taxon>Aphidoidea</taxon>
        <taxon>Aphididae</taxon>
        <taxon>Aphidini</taxon>
        <taxon>Aphis</taxon>
        <taxon>Aphis</taxon>
    </lineage>
</organism>
<dbReference type="AlphaFoldDB" id="A0A6G0ZMX5"/>
<comment type="caution">
    <text evidence="1">The sequence shown here is derived from an EMBL/GenBank/DDBJ whole genome shotgun (WGS) entry which is preliminary data.</text>
</comment>
<keyword evidence="2" id="KW-1185">Reference proteome</keyword>
<sequence length="253" mass="29910">MIYFDTKYVIRLERVQNRFLSYAAYLLIIEHPHHDYSQIRSKLKLNTPLLLNRRSEADLNFISSVLNGSIEVEVFFIPHSIQCPQALSTEIAQIKILKNMNIYTLLFIVIIFKWLQHNFNYTYFLSRFHWKMHTMMSSNFNFRKIFMTHAEVLLNRSFPTLSYIGVIITSNFLNLTEKQNPKTIIFFKLSWLTNHMEIKLSKFKIIDDLLNKETNVCNQNLIILGIRVINLSYKGNKIRKTFISIIAIPPIIS</sequence>
<evidence type="ECO:0000313" key="1">
    <source>
        <dbReference type="EMBL" id="KAF0772530.1"/>
    </source>
</evidence>
<gene>
    <name evidence="1" type="ORF">FWK35_00005615</name>
</gene>
<dbReference type="EMBL" id="VUJU01000164">
    <property type="protein sequence ID" value="KAF0772530.1"/>
    <property type="molecule type" value="Genomic_DNA"/>
</dbReference>
<evidence type="ECO:0000313" key="2">
    <source>
        <dbReference type="Proteomes" id="UP000478052"/>
    </source>
</evidence>